<sequence length="135" mass="15031">MTVKKAVYKVDNGSGFDDIFFKTSEDMIVNQVQSLGKNGYRKLPGGVILQWGFYMTPSGGHNDSTEGIYYKYINNLSLPTSFTNSDFCFLAFTTNARNWAFGAANNRSSVNLGCANILRASQNDRLGIYWFAIGH</sequence>
<keyword evidence="3" id="KW-1185">Reference proteome</keyword>
<feature type="domain" description="Putative tail fiber protein gp53-like C-terminal" evidence="1">
    <location>
        <begin position="42"/>
        <end position="135"/>
    </location>
</feature>
<organism evidence="2 3">
    <name type="scientific">Clostridium oceanicum</name>
    <dbReference type="NCBI Taxonomy" id="1543"/>
    <lineage>
        <taxon>Bacteria</taxon>
        <taxon>Bacillati</taxon>
        <taxon>Bacillota</taxon>
        <taxon>Clostridia</taxon>
        <taxon>Eubacteriales</taxon>
        <taxon>Clostridiaceae</taxon>
        <taxon>Clostridium</taxon>
    </lineage>
</organism>
<reference evidence="2 3" key="1">
    <citation type="journal article" date="2019" name="Int. J. Syst. Evol. Microbiol.">
        <title>The Global Catalogue of Microorganisms (GCM) 10K type strain sequencing project: providing services to taxonomists for standard genome sequencing and annotation.</title>
        <authorList>
            <consortium name="The Broad Institute Genomics Platform"/>
            <consortium name="The Broad Institute Genome Sequencing Center for Infectious Disease"/>
            <person name="Wu L."/>
            <person name="Ma J."/>
        </authorList>
    </citation>
    <scope>NUCLEOTIDE SEQUENCE [LARGE SCALE GENOMIC DNA]</scope>
    <source>
        <strain evidence="2 3">JCM 1407</strain>
    </source>
</reference>
<dbReference type="Gene3D" id="2.60.40.3940">
    <property type="match status" value="1"/>
</dbReference>
<gene>
    <name evidence="2" type="ORF">GCM10008906_09230</name>
</gene>
<dbReference type="Proteomes" id="UP001501510">
    <property type="component" value="Unassembled WGS sequence"/>
</dbReference>
<name>A0ABN1JCB6_9CLOT</name>
<dbReference type="RefSeq" id="WP_343759325.1">
    <property type="nucleotide sequence ID" value="NZ_BAAACG010000006.1"/>
</dbReference>
<dbReference type="InterPro" id="IPR054075">
    <property type="entry name" value="Gp53-like_C"/>
</dbReference>
<evidence type="ECO:0000313" key="3">
    <source>
        <dbReference type="Proteomes" id="UP001501510"/>
    </source>
</evidence>
<dbReference type="EMBL" id="BAAACG010000006">
    <property type="protein sequence ID" value="GAA0735471.1"/>
    <property type="molecule type" value="Genomic_DNA"/>
</dbReference>
<dbReference type="Pfam" id="PF21882">
    <property type="entry name" value="Gp53-like_C"/>
    <property type="match status" value="1"/>
</dbReference>
<accession>A0ABN1JCB6</accession>
<comment type="caution">
    <text evidence="2">The sequence shown here is derived from an EMBL/GenBank/DDBJ whole genome shotgun (WGS) entry which is preliminary data.</text>
</comment>
<evidence type="ECO:0000313" key="2">
    <source>
        <dbReference type="EMBL" id="GAA0735471.1"/>
    </source>
</evidence>
<evidence type="ECO:0000259" key="1">
    <source>
        <dbReference type="Pfam" id="PF21882"/>
    </source>
</evidence>
<proteinExistence type="predicted"/>
<protein>
    <recommendedName>
        <fullName evidence="1">Putative tail fiber protein gp53-like C-terminal domain-containing protein</fullName>
    </recommendedName>
</protein>